<keyword evidence="3" id="KW-0378">Hydrolase</keyword>
<feature type="signal peptide" evidence="4">
    <location>
        <begin position="1"/>
        <end position="19"/>
    </location>
</feature>
<dbReference type="EMBL" id="JANEWF010000014">
    <property type="protein sequence ID" value="MDA8484214.1"/>
    <property type="molecule type" value="Genomic_DNA"/>
</dbReference>
<keyword evidence="5" id="KW-0255">Endonuclease</keyword>
<reference evidence="5 6" key="1">
    <citation type="submission" date="2022-07" db="EMBL/GenBank/DDBJ databases">
        <title>Genome Analysis of Selected Gammaproteobacteria from Nigerian Food snails.</title>
        <authorList>
            <person name="Okafor A.C."/>
        </authorList>
    </citation>
    <scope>NUCLEOTIDE SEQUENCE [LARGE SCALE GENOMIC DNA]</scope>
    <source>
        <strain evidence="5 6">Awg 2</strain>
    </source>
</reference>
<evidence type="ECO:0000256" key="4">
    <source>
        <dbReference type="SAM" id="SignalP"/>
    </source>
</evidence>
<dbReference type="Pfam" id="PF04231">
    <property type="entry name" value="Endonuclease_1"/>
    <property type="match status" value="1"/>
</dbReference>
<evidence type="ECO:0000313" key="6">
    <source>
        <dbReference type="Proteomes" id="UP001211689"/>
    </source>
</evidence>
<accession>A0ABT4Y5V1</accession>
<evidence type="ECO:0000256" key="2">
    <source>
        <dbReference type="ARBA" id="ARBA00022722"/>
    </source>
</evidence>
<dbReference type="PANTHER" id="PTHR33607">
    <property type="entry name" value="ENDONUCLEASE-1"/>
    <property type="match status" value="1"/>
</dbReference>
<dbReference type="GO" id="GO:0004519">
    <property type="term" value="F:endonuclease activity"/>
    <property type="evidence" value="ECO:0007669"/>
    <property type="project" value="UniProtKB-KW"/>
</dbReference>
<sequence>MMIRSILLFCLLFSAATEAAAPRTFNEAKKVAWKLYATHPVEFYCGCRYQGNRVDLKSCGYIPRKAPQRAKRIEWEHIVPAWVIGHQRQCWQKGGRKNCAENDATYQRAEADLHNLVPSIGEVNGDRSNYSFAWLPQKPSQYGACPMVVDFKARKAMPRQQIRGMIARTYFYMSDRYNLKISSQDRKLYNAWNRQYPVEAWERNRNQRVACVMGYGNPFVGKVDMGVCQR</sequence>
<protein>
    <submittedName>
        <fullName evidence="5">Endonuclease I family protein</fullName>
    </submittedName>
</protein>
<dbReference type="InterPro" id="IPR007346">
    <property type="entry name" value="Endonuclease-I"/>
</dbReference>
<organism evidence="5 6">
    <name type="scientific">Metapseudomonas resinovorans</name>
    <name type="common">Pseudomonas resinovorans</name>
    <dbReference type="NCBI Taxonomy" id="53412"/>
    <lineage>
        <taxon>Bacteria</taxon>
        <taxon>Pseudomonadati</taxon>
        <taxon>Pseudomonadota</taxon>
        <taxon>Gammaproteobacteria</taxon>
        <taxon>Pseudomonadales</taxon>
        <taxon>Pseudomonadaceae</taxon>
        <taxon>Metapseudomonas</taxon>
    </lineage>
</organism>
<name>A0ABT4Y5V1_METRE</name>
<dbReference type="SUPFAM" id="SSF54060">
    <property type="entry name" value="His-Me finger endonucleases"/>
    <property type="match status" value="1"/>
</dbReference>
<keyword evidence="2" id="KW-0540">Nuclease</keyword>
<dbReference type="PANTHER" id="PTHR33607:SF2">
    <property type="entry name" value="ENDONUCLEASE-1"/>
    <property type="match status" value="1"/>
</dbReference>
<proteinExistence type="inferred from homology"/>
<gene>
    <name evidence="5" type="ORF">NNO07_14150</name>
</gene>
<keyword evidence="6" id="KW-1185">Reference proteome</keyword>
<dbReference type="InterPro" id="IPR044925">
    <property type="entry name" value="His-Me_finger_sf"/>
</dbReference>
<keyword evidence="4" id="KW-0732">Signal</keyword>
<dbReference type="Proteomes" id="UP001211689">
    <property type="component" value="Unassembled WGS sequence"/>
</dbReference>
<evidence type="ECO:0000256" key="3">
    <source>
        <dbReference type="ARBA" id="ARBA00022801"/>
    </source>
</evidence>
<comment type="caution">
    <text evidence="5">The sequence shown here is derived from an EMBL/GenBank/DDBJ whole genome shotgun (WGS) entry which is preliminary data.</text>
</comment>
<feature type="chain" id="PRO_5046192949" evidence="4">
    <location>
        <begin position="20"/>
        <end position="230"/>
    </location>
</feature>
<evidence type="ECO:0000256" key="1">
    <source>
        <dbReference type="ARBA" id="ARBA00006429"/>
    </source>
</evidence>
<comment type="similarity">
    <text evidence="1">Belongs to the EndA/NucM nuclease family.</text>
</comment>
<evidence type="ECO:0000313" key="5">
    <source>
        <dbReference type="EMBL" id="MDA8484214.1"/>
    </source>
</evidence>